<dbReference type="GO" id="GO:0006355">
    <property type="term" value="P:regulation of DNA-templated transcription"/>
    <property type="evidence" value="ECO:0007669"/>
    <property type="project" value="TreeGrafter"/>
</dbReference>
<evidence type="ECO:0000256" key="7">
    <source>
        <dbReference type="PIRSR" id="PIRSR015894-3"/>
    </source>
</evidence>
<name>A0A058Z199_FONAL</name>
<dbReference type="STRING" id="691883.A0A058Z199"/>
<evidence type="ECO:0000259" key="10">
    <source>
        <dbReference type="Pfam" id="PF17285"/>
    </source>
</evidence>
<reference evidence="12" key="1">
    <citation type="submission" date="2013-04" db="EMBL/GenBank/DDBJ databases">
        <title>The Genome Sequence of Fonticula alba ATCC 38817.</title>
        <authorList>
            <consortium name="The Broad Institute Genomics Platform"/>
            <person name="Russ C."/>
            <person name="Cuomo C."/>
            <person name="Burger G."/>
            <person name="Gray M.W."/>
            <person name="Holland P.W.H."/>
            <person name="King N."/>
            <person name="Lang F.B.F."/>
            <person name="Roger A.J."/>
            <person name="Ruiz-Trillo I."/>
            <person name="Brown M."/>
            <person name="Walker B."/>
            <person name="Young S."/>
            <person name="Zeng Q."/>
            <person name="Gargeya S."/>
            <person name="Fitzgerald M."/>
            <person name="Haas B."/>
            <person name="Abouelleil A."/>
            <person name="Allen A.W."/>
            <person name="Alvarado L."/>
            <person name="Arachchi H.M."/>
            <person name="Berlin A.M."/>
            <person name="Chapman S.B."/>
            <person name="Gainer-Dewar J."/>
            <person name="Goldberg J."/>
            <person name="Griggs A."/>
            <person name="Gujja S."/>
            <person name="Hansen M."/>
            <person name="Howarth C."/>
            <person name="Imamovic A."/>
            <person name="Ireland A."/>
            <person name="Larimer J."/>
            <person name="McCowan C."/>
            <person name="Murphy C."/>
            <person name="Pearson M."/>
            <person name="Poon T.W."/>
            <person name="Priest M."/>
            <person name="Roberts A."/>
            <person name="Saif S."/>
            <person name="Shea T."/>
            <person name="Sisk P."/>
            <person name="Sykes S."/>
            <person name="Wortman J."/>
            <person name="Nusbaum C."/>
            <person name="Birren B."/>
        </authorList>
    </citation>
    <scope>NUCLEOTIDE SEQUENCE [LARGE SCALE GENOMIC DNA]</scope>
    <source>
        <strain evidence="12">ATCC 38817</strain>
    </source>
</reference>
<feature type="compositionally biased region" description="Gly residues" evidence="8">
    <location>
        <begin position="669"/>
        <end position="678"/>
    </location>
</feature>
<dbReference type="GO" id="GO:0005634">
    <property type="term" value="C:nucleus"/>
    <property type="evidence" value="ECO:0007669"/>
    <property type="project" value="TreeGrafter"/>
</dbReference>
<evidence type="ECO:0000256" key="1">
    <source>
        <dbReference type="ARBA" id="ARBA00022603"/>
    </source>
</evidence>
<dbReference type="InterPro" id="IPR035248">
    <property type="entry name" value="PRMT5_C"/>
</dbReference>
<evidence type="ECO:0000259" key="9">
    <source>
        <dbReference type="Pfam" id="PF05185"/>
    </source>
</evidence>
<dbReference type="GO" id="GO:0016274">
    <property type="term" value="F:protein-arginine N-methyltransferase activity"/>
    <property type="evidence" value="ECO:0007669"/>
    <property type="project" value="InterPro"/>
</dbReference>
<dbReference type="InterPro" id="IPR025799">
    <property type="entry name" value="Arg_MeTrfase"/>
</dbReference>
<dbReference type="Gene3D" id="3.20.20.150">
    <property type="entry name" value="Divalent-metal-dependent TIM barrel enzymes"/>
    <property type="match status" value="1"/>
</dbReference>
<dbReference type="GeneID" id="20530360"/>
<dbReference type="InterPro" id="IPR035075">
    <property type="entry name" value="PRMT5"/>
</dbReference>
<keyword evidence="13" id="KW-1185">Reference proteome</keyword>
<feature type="domain" description="PRMT5 arginine-N-methyltransferase" evidence="9">
    <location>
        <begin position="324"/>
        <end position="375"/>
    </location>
</feature>
<dbReference type="InterPro" id="IPR035247">
    <property type="entry name" value="PRMT5_TIM"/>
</dbReference>
<organism evidence="12">
    <name type="scientific">Fonticula alba</name>
    <name type="common">Slime mold</name>
    <dbReference type="NCBI Taxonomy" id="691883"/>
    <lineage>
        <taxon>Eukaryota</taxon>
        <taxon>Rotosphaerida</taxon>
        <taxon>Fonticulaceae</taxon>
        <taxon>Fonticula</taxon>
    </lineage>
</organism>
<feature type="active site" description="Proton donor/acceptor" evidence="5">
    <location>
        <position position="564"/>
    </location>
</feature>
<keyword evidence="1 4" id="KW-0489">Methyltransferase</keyword>
<feature type="domain" description="PRMT5 TIM barrel" evidence="10">
    <location>
        <begin position="29"/>
        <end position="310"/>
    </location>
</feature>
<feature type="domain" description="PRMT5 arginine-N-methyltransferase" evidence="9">
    <location>
        <begin position="486"/>
        <end position="589"/>
    </location>
</feature>
<dbReference type="CDD" id="cd02440">
    <property type="entry name" value="AdoMet_MTases"/>
    <property type="match status" value="1"/>
</dbReference>
<dbReference type="GO" id="GO:0005829">
    <property type="term" value="C:cytosol"/>
    <property type="evidence" value="ECO:0007669"/>
    <property type="project" value="TreeGrafter"/>
</dbReference>
<evidence type="ECO:0000256" key="4">
    <source>
        <dbReference type="PIRNR" id="PIRNR015894"/>
    </source>
</evidence>
<evidence type="ECO:0000256" key="6">
    <source>
        <dbReference type="PIRSR" id="PIRSR015894-2"/>
    </source>
</evidence>
<evidence type="ECO:0000256" key="8">
    <source>
        <dbReference type="SAM" id="MobiDB-lite"/>
    </source>
</evidence>
<evidence type="ECO:0000259" key="11">
    <source>
        <dbReference type="Pfam" id="PF17286"/>
    </source>
</evidence>
<feature type="region of interest" description="Disordered" evidence="8">
    <location>
        <begin position="662"/>
        <end position="682"/>
    </location>
</feature>
<sequence>MADPNTVFGLELSHVVELGPAATAALQSGFDFLAAPISHPSHRRTFTGVNVDAPACFAQSDRAVGSDVRSTRLVGILSDDLDLLDEEADHDGVVNSERLLAQEFAWAAHIGLPAVIVPCPFNRQAVAGFAACIARALEGPGAFQIWVRMPMAPAAGPEPQMRGLDSDDGEGASTGSGTGHGEGDVDDPWDWWHQLRTLCDFHPRLNLALEVPADLPGEVSLLRWLAEPVKAFHLDADLFMANQRGFPVLSRLHQGFLKDVMVRTNYHFLVGGRLDARPDSEDTMRSVPGSLEAVSRHAQLYVSYLRHLARSIPDQPAGDALFGSYNEFLQAPLQPLKEHLDSQTYEVFENDPVKYQLYEEAIYQALLAFTRYMHQDGRRIGEGECVCGADAAMAAATATAVCQSGDPGACTCRGPAGHPSPRAIQYSGLAPGRAKALRDRVRNGQTHTEWGCLGEGACRCLEDWAAEGPEAEAEALETGLGSFAGGPIVVAVVGAGRGPLVNCTLQAAARSGRAVSVLALDKNPNAVLTLHDRARNEWGSAVTVFGGDMRDWRPPAPVDVLVSELLGSFGDNELSPECLDAAQAVLRPDGRGISVPACYTSHLAPVTSPRLHEQIRGFAAKEKPLDPKWLETHYVVRLRNTMLLARPRAVFHFRHPSPFLPGGHAAEGASGGDPGRGPGPDRLRRLHTNDRHTVLHFTSTCAASLTGFAGYFDCTLFGSVHMSTHPRTHSPDMESWFPCFFPLRTPVDVRPGDRISLQVWRRSSATAVWYEWALLAPVVGQIHNSGGRSCSMLLASS</sequence>
<accession>A0A058Z199</accession>
<evidence type="ECO:0000256" key="3">
    <source>
        <dbReference type="ARBA" id="ARBA00022691"/>
    </source>
</evidence>
<dbReference type="Pfam" id="PF05185">
    <property type="entry name" value="PRMT5"/>
    <property type="match status" value="2"/>
</dbReference>
<feature type="binding site" evidence="6">
    <location>
        <begin position="354"/>
        <end position="355"/>
    </location>
    <ligand>
        <name>S-adenosyl-L-methionine</name>
        <dbReference type="ChEBI" id="CHEBI:59789"/>
    </ligand>
</feature>
<dbReference type="PANTHER" id="PTHR10738">
    <property type="entry name" value="PROTEIN ARGININE N-METHYLTRANSFERASE 5"/>
    <property type="match status" value="1"/>
</dbReference>
<comment type="similarity">
    <text evidence="4">Belongs to the class I-like SAM-binding methyltransferase superfamily.</text>
</comment>
<dbReference type="PROSITE" id="PS51678">
    <property type="entry name" value="SAM_MT_PRMT"/>
    <property type="match status" value="1"/>
</dbReference>
<dbReference type="GO" id="GO:0032259">
    <property type="term" value="P:methylation"/>
    <property type="evidence" value="ECO:0007669"/>
    <property type="project" value="UniProtKB-KW"/>
</dbReference>
<feature type="region of interest" description="Disordered" evidence="8">
    <location>
        <begin position="156"/>
        <end position="184"/>
    </location>
</feature>
<dbReference type="PANTHER" id="PTHR10738:SF0">
    <property type="entry name" value="PROTEIN ARGININE N-METHYLTRANSFERASE 5"/>
    <property type="match status" value="1"/>
</dbReference>
<dbReference type="RefSeq" id="XP_009497726.1">
    <property type="nucleotide sequence ID" value="XM_009499451.1"/>
</dbReference>
<dbReference type="Gene3D" id="3.40.50.150">
    <property type="entry name" value="Vaccinia Virus protein VP39"/>
    <property type="match status" value="1"/>
</dbReference>
<dbReference type="Pfam" id="PF17285">
    <property type="entry name" value="PRMT5_TIM"/>
    <property type="match status" value="1"/>
</dbReference>
<dbReference type="Gene3D" id="2.70.160.11">
    <property type="entry name" value="Hnrnp arginine n-methyltransferase1"/>
    <property type="match status" value="1"/>
</dbReference>
<dbReference type="InterPro" id="IPR007857">
    <property type="entry name" value="Arg_MeTrfase_PRMT5"/>
</dbReference>
<feature type="binding site" evidence="6">
    <location>
        <begin position="548"/>
        <end position="549"/>
    </location>
    <ligand>
        <name>S-adenosyl-L-methionine</name>
        <dbReference type="ChEBI" id="CHEBI:59789"/>
    </ligand>
</feature>
<feature type="binding site" evidence="6">
    <location>
        <position position="345"/>
    </location>
    <ligand>
        <name>S-adenosyl-L-methionine</name>
        <dbReference type="ChEBI" id="CHEBI:59789"/>
    </ligand>
</feature>
<dbReference type="OrthoDB" id="1368803at2759"/>
<dbReference type="Pfam" id="PF17286">
    <property type="entry name" value="PRMT5_C"/>
    <property type="match status" value="1"/>
</dbReference>
<keyword evidence="3 4" id="KW-0949">S-adenosyl-L-methionine</keyword>
<feature type="active site" description="Proton donor/acceptor" evidence="5">
    <location>
        <position position="573"/>
    </location>
</feature>
<dbReference type="InterPro" id="IPR029063">
    <property type="entry name" value="SAM-dependent_MTases_sf"/>
</dbReference>
<dbReference type="EMBL" id="KB932212">
    <property type="protein sequence ID" value="KCV67906.1"/>
    <property type="molecule type" value="Genomic_DNA"/>
</dbReference>
<proteinExistence type="inferred from homology"/>
<evidence type="ECO:0000256" key="2">
    <source>
        <dbReference type="ARBA" id="ARBA00022679"/>
    </source>
</evidence>
<gene>
    <name evidence="12" type="ORF">H696_05635</name>
</gene>
<dbReference type="AlphaFoldDB" id="A0A058Z199"/>
<dbReference type="SUPFAM" id="SSF53335">
    <property type="entry name" value="S-adenosyl-L-methionine-dependent methyltransferases"/>
    <property type="match status" value="1"/>
</dbReference>
<feature type="domain" description="PRMT5 oligomerisation" evidence="11">
    <location>
        <begin position="599"/>
        <end position="792"/>
    </location>
</feature>
<evidence type="ECO:0000313" key="13">
    <source>
        <dbReference type="Proteomes" id="UP000030693"/>
    </source>
</evidence>
<dbReference type="eggNOG" id="KOG0822">
    <property type="taxonomic scope" value="Eukaryota"/>
</dbReference>
<evidence type="ECO:0000313" key="12">
    <source>
        <dbReference type="EMBL" id="KCV67906.1"/>
    </source>
</evidence>
<evidence type="ECO:0000256" key="5">
    <source>
        <dbReference type="PIRSR" id="PIRSR015894-1"/>
    </source>
</evidence>
<keyword evidence="2 4" id="KW-0808">Transferase</keyword>
<protein>
    <recommendedName>
        <fullName evidence="4">Protein arginine N-methyltransferase</fullName>
    </recommendedName>
</protein>
<dbReference type="PIRSF" id="PIRSF015894">
    <property type="entry name" value="Skb1_MeTrfase"/>
    <property type="match status" value="1"/>
</dbReference>
<feature type="site" description="Critical for specifying symmetric addition of methyl groups" evidence="7">
    <location>
        <position position="348"/>
    </location>
</feature>
<dbReference type="Proteomes" id="UP000030693">
    <property type="component" value="Unassembled WGS sequence"/>
</dbReference>